<name>A0A1H1FQS6_9EURY</name>
<protein>
    <submittedName>
        <fullName evidence="3">Methyltransferase domain-containing protein</fullName>
    </submittedName>
</protein>
<dbReference type="OrthoDB" id="1018at2157"/>
<dbReference type="AlphaFoldDB" id="A0A1H1FQS6"/>
<dbReference type="EMBL" id="QQST01000002">
    <property type="protein sequence ID" value="RDI70206.1"/>
    <property type="molecule type" value="Genomic_DNA"/>
</dbReference>
<dbReference type="CDD" id="cd02440">
    <property type="entry name" value="AdoMet_MTases"/>
    <property type="match status" value="1"/>
</dbReference>
<dbReference type="GO" id="GO:0008757">
    <property type="term" value="F:S-adenosylmethionine-dependent methyltransferase activity"/>
    <property type="evidence" value="ECO:0007669"/>
    <property type="project" value="InterPro"/>
</dbReference>
<reference evidence="4" key="1">
    <citation type="submission" date="2016-10" db="EMBL/GenBank/DDBJ databases">
        <authorList>
            <person name="Varghese N."/>
            <person name="Submissions S."/>
        </authorList>
    </citation>
    <scope>NUCLEOTIDE SEQUENCE [LARGE SCALE GENOMIC DNA]</scope>
    <source>
        <strain evidence="4">CGMCC 1.12397</strain>
    </source>
</reference>
<keyword evidence="5" id="KW-1185">Reference proteome</keyword>
<dbReference type="Proteomes" id="UP000255421">
    <property type="component" value="Unassembled WGS sequence"/>
</dbReference>
<keyword evidence="3" id="KW-0489">Methyltransferase</keyword>
<dbReference type="InterPro" id="IPR029063">
    <property type="entry name" value="SAM-dependent_MTases_sf"/>
</dbReference>
<dbReference type="RefSeq" id="WP_092538848.1">
    <property type="nucleotide sequence ID" value="NZ_FNKQ01000004.1"/>
</dbReference>
<sequence>MIVGRPDANRLPQHHEKPERLHLGCGEDHRPEWLNVDANPDVEPDVVADLEEEWEFAPDNSVEVIEARQVVEHLEDRAGFFAEAARVLRPGGVLRISVPLGVNADTDSDHEAPNWTYRTPEQFSRPHRRSWDPDIPLELINRSVDVWLGGPLSAASPLLRLAAHKWPAWAAYRCYAGILTAEYRRMEVNDE</sequence>
<reference evidence="3" key="2">
    <citation type="submission" date="2016-10" db="EMBL/GenBank/DDBJ databases">
        <authorList>
            <person name="de Groot N.N."/>
        </authorList>
    </citation>
    <scope>NUCLEOTIDE SEQUENCE [LARGE SCALE GENOMIC DNA]</scope>
    <source>
        <strain evidence="3">CGMCC 1.12397</strain>
    </source>
</reference>
<feature type="domain" description="Methyltransferase type 11" evidence="1">
    <location>
        <begin position="46"/>
        <end position="95"/>
    </location>
</feature>
<evidence type="ECO:0000313" key="5">
    <source>
        <dbReference type="Proteomes" id="UP000255421"/>
    </source>
</evidence>
<evidence type="ECO:0000313" key="4">
    <source>
        <dbReference type="Proteomes" id="UP000199289"/>
    </source>
</evidence>
<evidence type="ECO:0000259" key="1">
    <source>
        <dbReference type="Pfam" id="PF08241"/>
    </source>
</evidence>
<reference evidence="2 5" key="3">
    <citation type="submission" date="2018-07" db="EMBL/GenBank/DDBJ databases">
        <title>Genome sequence of extremly halophilic archaeon Halopelagius longus strain BC12-B1.</title>
        <authorList>
            <person name="Zhang X."/>
        </authorList>
    </citation>
    <scope>NUCLEOTIDE SEQUENCE [LARGE SCALE GENOMIC DNA]</scope>
    <source>
        <strain evidence="2 5">BC12-B1</strain>
    </source>
</reference>
<gene>
    <name evidence="2" type="ORF">DWB78_16465</name>
    <name evidence="3" type="ORF">SAMN05216278_3361</name>
</gene>
<dbReference type="SUPFAM" id="SSF53335">
    <property type="entry name" value="S-adenosyl-L-methionine-dependent methyltransferases"/>
    <property type="match status" value="1"/>
</dbReference>
<evidence type="ECO:0000313" key="3">
    <source>
        <dbReference type="EMBL" id="SDR03342.1"/>
    </source>
</evidence>
<proteinExistence type="predicted"/>
<dbReference type="EMBL" id="FNKQ01000004">
    <property type="protein sequence ID" value="SDR03342.1"/>
    <property type="molecule type" value="Genomic_DNA"/>
</dbReference>
<dbReference type="Proteomes" id="UP000199289">
    <property type="component" value="Unassembled WGS sequence"/>
</dbReference>
<accession>A0A1H1FQS6</accession>
<keyword evidence="3" id="KW-0808">Transferase</keyword>
<dbReference type="Pfam" id="PF08241">
    <property type="entry name" value="Methyltransf_11"/>
    <property type="match status" value="1"/>
</dbReference>
<dbReference type="Gene3D" id="3.40.50.150">
    <property type="entry name" value="Vaccinia Virus protein VP39"/>
    <property type="match status" value="1"/>
</dbReference>
<organism evidence="3 4">
    <name type="scientific">Halopelagius longus</name>
    <dbReference type="NCBI Taxonomy" id="1236180"/>
    <lineage>
        <taxon>Archaea</taxon>
        <taxon>Methanobacteriati</taxon>
        <taxon>Methanobacteriota</taxon>
        <taxon>Stenosarchaea group</taxon>
        <taxon>Halobacteria</taxon>
        <taxon>Halobacteriales</taxon>
        <taxon>Haloferacaceae</taxon>
    </lineage>
</organism>
<dbReference type="InterPro" id="IPR013216">
    <property type="entry name" value="Methyltransf_11"/>
</dbReference>
<dbReference type="GO" id="GO:0032259">
    <property type="term" value="P:methylation"/>
    <property type="evidence" value="ECO:0007669"/>
    <property type="project" value="UniProtKB-KW"/>
</dbReference>
<evidence type="ECO:0000313" key="2">
    <source>
        <dbReference type="EMBL" id="RDI70206.1"/>
    </source>
</evidence>